<name>A0A7T7XNM0_9SPIR</name>
<dbReference type="HAMAP" id="MF_00984">
    <property type="entry name" value="SSB"/>
    <property type="match status" value="1"/>
</dbReference>
<evidence type="ECO:0000256" key="2">
    <source>
        <dbReference type="HAMAP-Rule" id="MF_00984"/>
    </source>
</evidence>
<dbReference type="Proteomes" id="UP000595917">
    <property type="component" value="Chromosome"/>
</dbReference>
<sequence>MNNLNSLLLEGNLVKDPVFRSTAKGTPVCTFSLASNRFYRQDSGLEKEVSFFDVETWAKLAENCYNLGRKGRGVRVVGRLKQERWNGADGKQHSKVTIVAEHVEFRPEFKKDKEKQSGEPEEIIPGDSPEDEDIPVLEEAEAVTF</sequence>
<dbReference type="Pfam" id="PF00436">
    <property type="entry name" value="SSB"/>
    <property type="match status" value="1"/>
</dbReference>
<dbReference type="KEGG" id="bhc:JFL75_01125"/>
<evidence type="ECO:0000313" key="6">
    <source>
        <dbReference type="Proteomes" id="UP000595917"/>
    </source>
</evidence>
<dbReference type="GO" id="GO:0009295">
    <property type="term" value="C:nucleoid"/>
    <property type="evidence" value="ECO:0007669"/>
    <property type="project" value="TreeGrafter"/>
</dbReference>
<dbReference type="PANTHER" id="PTHR10302:SF27">
    <property type="entry name" value="SINGLE-STRANDED DNA-BINDING PROTEIN"/>
    <property type="match status" value="1"/>
</dbReference>
<dbReference type="SUPFAM" id="SSF50249">
    <property type="entry name" value="Nucleic acid-binding proteins"/>
    <property type="match status" value="1"/>
</dbReference>
<accession>A0A7T7XNM0</accession>
<dbReference type="GO" id="GO:0003697">
    <property type="term" value="F:single-stranded DNA binding"/>
    <property type="evidence" value="ECO:0007669"/>
    <property type="project" value="UniProtKB-UniRule"/>
</dbReference>
<dbReference type="EMBL" id="CP067089">
    <property type="protein sequence ID" value="QQO09553.1"/>
    <property type="molecule type" value="Genomic_DNA"/>
</dbReference>
<dbReference type="PROSITE" id="PS50935">
    <property type="entry name" value="SSB"/>
    <property type="match status" value="1"/>
</dbReference>
<dbReference type="AlphaFoldDB" id="A0A7T7XNM0"/>
<evidence type="ECO:0000256" key="3">
    <source>
        <dbReference type="PIRNR" id="PIRNR002070"/>
    </source>
</evidence>
<reference evidence="5" key="1">
    <citation type="submission" date="2021-01" db="EMBL/GenBank/DDBJ databases">
        <title>Description of Breznakiella homolactica.</title>
        <authorList>
            <person name="Song Y."/>
            <person name="Brune A."/>
        </authorList>
    </citation>
    <scope>NUCLEOTIDE SEQUENCE</scope>
    <source>
        <strain evidence="5">RmG30</strain>
    </source>
</reference>
<keyword evidence="6" id="KW-1185">Reference proteome</keyword>
<evidence type="ECO:0000256" key="4">
    <source>
        <dbReference type="SAM" id="MobiDB-lite"/>
    </source>
</evidence>
<dbReference type="InterPro" id="IPR011344">
    <property type="entry name" value="ssDNA-bd"/>
</dbReference>
<comment type="subunit">
    <text evidence="2">Homotetramer.</text>
</comment>
<dbReference type="PIRSF" id="PIRSF002070">
    <property type="entry name" value="SSB"/>
    <property type="match status" value="1"/>
</dbReference>
<feature type="compositionally biased region" description="Acidic residues" evidence="4">
    <location>
        <begin position="119"/>
        <end position="135"/>
    </location>
</feature>
<dbReference type="NCBIfam" id="TIGR00621">
    <property type="entry name" value="ssb"/>
    <property type="match status" value="1"/>
</dbReference>
<comment type="caution">
    <text evidence="2">Lacks conserved residue(s) required for the propagation of feature annotation.</text>
</comment>
<feature type="region of interest" description="Disordered" evidence="4">
    <location>
        <begin position="107"/>
        <end position="135"/>
    </location>
</feature>
<keyword evidence="1 2" id="KW-0238">DNA-binding</keyword>
<dbReference type="InterPro" id="IPR012340">
    <property type="entry name" value="NA-bd_OB-fold"/>
</dbReference>
<dbReference type="GO" id="GO:0006260">
    <property type="term" value="P:DNA replication"/>
    <property type="evidence" value="ECO:0007669"/>
    <property type="project" value="InterPro"/>
</dbReference>
<evidence type="ECO:0000313" key="5">
    <source>
        <dbReference type="EMBL" id="QQO09553.1"/>
    </source>
</evidence>
<organism evidence="5 6">
    <name type="scientific">Breznakiella homolactica</name>
    <dbReference type="NCBI Taxonomy" id="2798577"/>
    <lineage>
        <taxon>Bacteria</taxon>
        <taxon>Pseudomonadati</taxon>
        <taxon>Spirochaetota</taxon>
        <taxon>Spirochaetia</taxon>
        <taxon>Spirochaetales</taxon>
        <taxon>Breznakiellaceae</taxon>
        <taxon>Breznakiella</taxon>
    </lineage>
</organism>
<gene>
    <name evidence="5" type="ORF">JFL75_01125</name>
</gene>
<dbReference type="RefSeq" id="WP_215626856.1">
    <property type="nucleotide sequence ID" value="NZ_CP067089.2"/>
</dbReference>
<feature type="compositionally biased region" description="Basic and acidic residues" evidence="4">
    <location>
        <begin position="107"/>
        <end position="118"/>
    </location>
</feature>
<protein>
    <recommendedName>
        <fullName evidence="2 3">Single-stranded DNA-binding protein</fullName>
        <shortName evidence="2">SSB</shortName>
    </recommendedName>
</protein>
<evidence type="ECO:0000256" key="1">
    <source>
        <dbReference type="ARBA" id="ARBA00023125"/>
    </source>
</evidence>
<dbReference type="CDD" id="cd04496">
    <property type="entry name" value="SSB_OBF"/>
    <property type="match status" value="1"/>
</dbReference>
<proteinExistence type="inferred from homology"/>
<dbReference type="Gene3D" id="2.40.50.140">
    <property type="entry name" value="Nucleic acid-binding proteins"/>
    <property type="match status" value="1"/>
</dbReference>
<dbReference type="InterPro" id="IPR000424">
    <property type="entry name" value="Primosome_PriB/ssb"/>
</dbReference>
<dbReference type="PANTHER" id="PTHR10302">
    <property type="entry name" value="SINGLE-STRANDED DNA-BINDING PROTEIN"/>
    <property type="match status" value="1"/>
</dbReference>